<sequence length="1244" mass="136206">MFAFAPPAKVARTQRSPLSSVEDSVDMSQLTAPMVAAADPFVSMGSERVRPTSMAEAEIRVGGVSIRPSVFLSGIGEHSCWIVDENTRLLRVWNMHKPFWQRSAPRMAQIPTFTRDEGLPLFVAELGPDEESLAFCTDYGAVSSLDHSVEFQFDCEDDSIIVSSFACKREEEAMLTAVGTTSGLVLVAVKTGGERIVLEFDRADPGVTVQTSPMSFSSSLGSWWRSWLPGLTSGKKSNNTSLTYSNSSVLSSECNFKSNASVDASALHEFTLLKFRVEKPTQLWAVSGASEVFLLDFAPLHRRRANDTLIRAKWGANISSVLQRQGRVVAFDESTTQLCCLVYLMPCNGHEASLELVMIDIKNGTVRQTLSMQSIGSLARTVAETPLHHTKVYLDETGQVITVLSGHYCVRINNNVSVRNPCSSEDVHMLRGIEYPLGSSLLEDGRIVTIDISGPIESVVSADEVMMDAAVTSTTVNNEQQKSIEACRMSHFTGRRENMANLTRNINSVLYALRIDARISIDSAVLEASEAICSCQRPHEGNWARADLNVEDNNMVAHVTNSLVHRQQEHRRFLLTVLLHDEIEPSLQPQTIAQLLSTQEALLGMVAIRRLQNDSSYPLSPTNIANTTATTTTTINNNNNNNNNNNTLTITGVEFDILTPLYRQTPASLQEGGVNSTVNDYNRLVRSSFEREKCQQLLREAVIRVADKVRSELTDENSVNSLGTAAEIVFGEPSRLCMLLQVLGEHLVETQRSVLMDHRTKFEEAMAVATIFLLIARAVDESRGDMAKFYTVPDSVSCMLWTSSEMEHYGIQLQMASACTTLSNALAEVVATSNNTVNTTTTTTMVPSHQSEKVGPSTWTVPLVDQLHLLDLIALVMHFSFRNHSQGSSSFYSDAMRCTLFREPFLREPLGYPFGAPKPASDGTLGATVLHLCQELALEFTAGDILVAICLAEPVENPLQDIRKYNQLANFCERNPAMFDIALHSLLSQRREWELQLLPELLPTYPSAGVARDAFLLRAAPHLAWLVVPGAFESLLADGLRPPFSSSSSSSAVSSTSAAFPTAPFAYGGDAAAHRSRCVALARLAWVAGGDAAGRSSAVRRLRLDSALVAAQRAWLLPDTRDVVLGAGEAVQRLLRLEKPAAWADAARIACHVSDELRSDLMTQIVRRAKQHDGEALSEILRNGASELEVARGLEVTAIGHVLLAASELQCTSLFAAAWTNVLDAKEQQLLSSWLQFRAAGLVS</sequence>
<name>A0A1X0NUL7_9TRYP</name>
<reference evidence="1 2" key="1">
    <citation type="submission" date="2017-03" db="EMBL/GenBank/DDBJ databases">
        <title>An alternative strategy for trypanosome survival in the mammalian bloodstream revealed through genome and transcriptome analysis of the ubiquitous bovine parasite Trypanosoma (Megatrypanum) theileri.</title>
        <authorList>
            <person name="Kelly S."/>
            <person name="Ivens A."/>
            <person name="Mott A."/>
            <person name="O'Neill E."/>
            <person name="Emms D."/>
            <person name="Macleod O."/>
            <person name="Voorheis P."/>
            <person name="Matthews J."/>
            <person name="Matthews K."/>
            <person name="Carrington M."/>
        </authorList>
    </citation>
    <scope>NUCLEOTIDE SEQUENCE [LARGE SCALE GENOMIC DNA]</scope>
    <source>
        <strain evidence="1">Edinburgh</strain>
    </source>
</reference>
<accession>A0A1X0NUL7</accession>
<gene>
    <name evidence="1" type="ORF">TM35_000191330</name>
</gene>
<evidence type="ECO:0000313" key="2">
    <source>
        <dbReference type="Proteomes" id="UP000192257"/>
    </source>
</evidence>
<dbReference type="RefSeq" id="XP_028881955.1">
    <property type="nucleotide sequence ID" value="XM_029026631.1"/>
</dbReference>
<dbReference type="AlphaFoldDB" id="A0A1X0NUL7"/>
<protein>
    <recommendedName>
        <fullName evidence="3">Nucleoporin</fullName>
    </recommendedName>
</protein>
<dbReference type="GeneID" id="39986411"/>
<comment type="caution">
    <text evidence="1">The sequence shown here is derived from an EMBL/GenBank/DDBJ whole genome shotgun (WGS) entry which is preliminary data.</text>
</comment>
<dbReference type="Proteomes" id="UP000192257">
    <property type="component" value="Unassembled WGS sequence"/>
</dbReference>
<evidence type="ECO:0000313" key="1">
    <source>
        <dbReference type="EMBL" id="ORC87889.1"/>
    </source>
</evidence>
<organism evidence="1 2">
    <name type="scientific">Trypanosoma theileri</name>
    <dbReference type="NCBI Taxonomy" id="67003"/>
    <lineage>
        <taxon>Eukaryota</taxon>
        <taxon>Discoba</taxon>
        <taxon>Euglenozoa</taxon>
        <taxon>Kinetoplastea</taxon>
        <taxon>Metakinetoplastina</taxon>
        <taxon>Trypanosomatida</taxon>
        <taxon>Trypanosomatidae</taxon>
        <taxon>Trypanosoma</taxon>
    </lineage>
</organism>
<dbReference type="OrthoDB" id="271011at2759"/>
<dbReference type="VEuPathDB" id="TriTrypDB:TM35_000191330"/>
<evidence type="ECO:0008006" key="3">
    <source>
        <dbReference type="Google" id="ProtNLM"/>
    </source>
</evidence>
<proteinExistence type="predicted"/>
<dbReference type="EMBL" id="NBCO01000019">
    <property type="protein sequence ID" value="ORC87889.1"/>
    <property type="molecule type" value="Genomic_DNA"/>
</dbReference>
<keyword evidence="2" id="KW-1185">Reference proteome</keyword>